<gene>
    <name evidence="3" type="ORF">CES85_5660</name>
</gene>
<dbReference type="FunFam" id="1.10.12.10:FF:000001">
    <property type="entry name" value="Probable enoyl-CoA hydratase, mitochondrial"/>
    <property type="match status" value="1"/>
</dbReference>
<dbReference type="InterPro" id="IPR029045">
    <property type="entry name" value="ClpP/crotonase-like_dom_sf"/>
</dbReference>
<proteinExistence type="inferred from homology"/>
<evidence type="ECO:0000256" key="1">
    <source>
        <dbReference type="ARBA" id="ARBA00005254"/>
    </source>
</evidence>
<protein>
    <submittedName>
        <fullName evidence="3">Enoyl-CoA hydratase/isomerase family protein</fullName>
    </submittedName>
</protein>
<keyword evidence="3" id="KW-0413">Isomerase</keyword>
<dbReference type="Gene3D" id="1.10.12.10">
    <property type="entry name" value="Lyase 2-enoyl-coa Hydratase, Chain A, domain 2"/>
    <property type="match status" value="1"/>
</dbReference>
<dbReference type="CDD" id="cd06558">
    <property type="entry name" value="crotonase-like"/>
    <property type="match status" value="1"/>
</dbReference>
<organism evidence="3 4">
    <name type="scientific">Ochrobactrum quorumnocens</name>
    <dbReference type="NCBI Taxonomy" id="271865"/>
    <lineage>
        <taxon>Bacteria</taxon>
        <taxon>Pseudomonadati</taxon>
        <taxon>Pseudomonadota</taxon>
        <taxon>Alphaproteobacteria</taxon>
        <taxon>Hyphomicrobiales</taxon>
        <taxon>Brucellaceae</taxon>
        <taxon>Brucella/Ochrobactrum group</taxon>
        <taxon>Ochrobactrum</taxon>
    </lineage>
</organism>
<dbReference type="Gene3D" id="3.90.226.10">
    <property type="entry name" value="2-enoyl-CoA Hydratase, Chain A, domain 1"/>
    <property type="match status" value="1"/>
</dbReference>
<dbReference type="InterPro" id="IPR001753">
    <property type="entry name" value="Enoyl-CoA_hydra/iso"/>
</dbReference>
<evidence type="ECO:0000313" key="3">
    <source>
        <dbReference type="EMBL" id="ASV84856.1"/>
    </source>
</evidence>
<dbReference type="GO" id="GO:0006635">
    <property type="term" value="P:fatty acid beta-oxidation"/>
    <property type="evidence" value="ECO:0007669"/>
    <property type="project" value="TreeGrafter"/>
</dbReference>
<dbReference type="AlphaFoldDB" id="A0A248UDW8"/>
<comment type="similarity">
    <text evidence="1">Belongs to the enoyl-CoA hydratase/isomerase family.</text>
</comment>
<name>A0A248UDW8_9HYPH</name>
<dbReference type="Proteomes" id="UP000215256">
    <property type="component" value="Chromosome 2"/>
</dbReference>
<dbReference type="PANTHER" id="PTHR11941">
    <property type="entry name" value="ENOYL-COA HYDRATASE-RELATED"/>
    <property type="match status" value="1"/>
</dbReference>
<dbReference type="OrthoDB" id="9795727at2"/>
<dbReference type="KEGG" id="och:CES85_5660"/>
<keyword evidence="2" id="KW-0456">Lyase</keyword>
<dbReference type="Pfam" id="PF00378">
    <property type="entry name" value="ECH_1"/>
    <property type="match status" value="1"/>
</dbReference>
<dbReference type="EMBL" id="CP022603">
    <property type="protein sequence ID" value="ASV84856.1"/>
    <property type="molecule type" value="Genomic_DNA"/>
</dbReference>
<dbReference type="InterPro" id="IPR014748">
    <property type="entry name" value="Enoyl-CoA_hydra_C"/>
</dbReference>
<dbReference type="RefSeq" id="WP_095445485.1">
    <property type="nucleotide sequence ID" value="NZ_CP022603.1"/>
</dbReference>
<dbReference type="PANTHER" id="PTHR11941:SF54">
    <property type="entry name" value="ENOYL-COA HYDRATASE, MITOCHONDRIAL"/>
    <property type="match status" value="1"/>
</dbReference>
<reference evidence="3 4" key="1">
    <citation type="submission" date="2017-07" db="EMBL/GenBank/DDBJ databases">
        <title>Phylogenetic study on the rhizospheric bacterium Ochrobactrum sp. A44.</title>
        <authorList>
            <person name="Krzyzanowska D.M."/>
            <person name="Ossowicki A."/>
            <person name="Rajewska M."/>
            <person name="Maciag T."/>
            <person name="Kaczynski Z."/>
            <person name="Czerwicka M."/>
            <person name="Jafra S."/>
        </authorList>
    </citation>
    <scope>NUCLEOTIDE SEQUENCE [LARGE SCALE GENOMIC DNA]</scope>
    <source>
        <strain evidence="3 4">A44</strain>
    </source>
</reference>
<dbReference type="SUPFAM" id="SSF52096">
    <property type="entry name" value="ClpP/crotonase"/>
    <property type="match status" value="1"/>
</dbReference>
<accession>A0A248UDW8</accession>
<evidence type="ECO:0000256" key="2">
    <source>
        <dbReference type="ARBA" id="ARBA00023239"/>
    </source>
</evidence>
<evidence type="ECO:0000313" key="4">
    <source>
        <dbReference type="Proteomes" id="UP000215256"/>
    </source>
</evidence>
<sequence>MTTHVKLERLDEFALLTLDRADALNALSFDILGQIGEAIDEAASLSDIRALLLTGAGDRAFCAGADIKELRNRSLAEQLRGSELGQSIFSKLDRFPVPSVALVEGYAFGGGMEFALAATFRLCSPNAVFGLPEVKLGLIPGYGGTQRLPRLIGEGRALEMILTGRSVKAEEAAQIGLVHQVVEGNLMDAGLAFARRFSGFSLPALNFARRAIQRAGDLTLHEGLQVEAELSTMAYRTADAEEGMAAFEEKRKPEFKDA</sequence>
<dbReference type="FunFam" id="3.90.226.10:FF:000009">
    <property type="entry name" value="Carnitinyl-CoA dehydratase"/>
    <property type="match status" value="1"/>
</dbReference>
<dbReference type="GO" id="GO:0016853">
    <property type="term" value="F:isomerase activity"/>
    <property type="evidence" value="ECO:0007669"/>
    <property type="project" value="UniProtKB-KW"/>
</dbReference>
<dbReference type="GO" id="GO:0016836">
    <property type="term" value="F:hydro-lyase activity"/>
    <property type="evidence" value="ECO:0007669"/>
    <property type="project" value="UniProtKB-ARBA"/>
</dbReference>